<dbReference type="InterPro" id="IPR016181">
    <property type="entry name" value="Acyl_CoA_acyltransferase"/>
</dbReference>
<comment type="caution">
    <text evidence="2">The sequence shown here is derived from an EMBL/GenBank/DDBJ whole genome shotgun (WGS) entry which is preliminary data.</text>
</comment>
<dbReference type="InterPro" id="IPR000182">
    <property type="entry name" value="GNAT_dom"/>
</dbReference>
<dbReference type="SUPFAM" id="SSF55729">
    <property type="entry name" value="Acyl-CoA N-acyltransferases (Nat)"/>
    <property type="match status" value="1"/>
</dbReference>
<accession>A0ABV8IPD7</accession>
<dbReference type="Proteomes" id="UP001595867">
    <property type="component" value="Unassembled WGS sequence"/>
</dbReference>
<sequence>MAHTIAVARRASSAWRPGVPSAPSGFAPGDVPAVVAVLDHAAARLAAAGIRRWPRRFDPDWVRPAVDRGETWLVWIGDSVAGTVTLDWQDRLWTDHAVRAAYVHRLAVERWAAGAGILVLDWAAGRARDRDATAVRLDCVAANAGLRAYYERAGFRHRGDVEVGGAPGQRDDGGPRTVVSRYERSVRMSPDAVGGDAGGRQ</sequence>
<keyword evidence="3" id="KW-1185">Reference proteome</keyword>
<dbReference type="EMBL" id="JBHSBL010000013">
    <property type="protein sequence ID" value="MFC4065809.1"/>
    <property type="molecule type" value="Genomic_DNA"/>
</dbReference>
<evidence type="ECO:0000313" key="2">
    <source>
        <dbReference type="EMBL" id="MFC4065809.1"/>
    </source>
</evidence>
<dbReference type="Gene3D" id="3.40.630.30">
    <property type="match status" value="1"/>
</dbReference>
<dbReference type="EC" id="2.3.1.-" evidence="2"/>
<proteinExistence type="predicted"/>
<feature type="domain" description="N-acetyltransferase" evidence="1">
    <location>
        <begin position="21"/>
        <end position="193"/>
    </location>
</feature>
<evidence type="ECO:0000259" key="1">
    <source>
        <dbReference type="PROSITE" id="PS51186"/>
    </source>
</evidence>
<organism evidence="2 3">
    <name type="scientific">Actinoplanes subglobosus</name>
    <dbReference type="NCBI Taxonomy" id="1547892"/>
    <lineage>
        <taxon>Bacteria</taxon>
        <taxon>Bacillati</taxon>
        <taxon>Actinomycetota</taxon>
        <taxon>Actinomycetes</taxon>
        <taxon>Micromonosporales</taxon>
        <taxon>Micromonosporaceae</taxon>
        <taxon>Actinoplanes</taxon>
    </lineage>
</organism>
<name>A0ABV8IPD7_9ACTN</name>
<dbReference type="GO" id="GO:0016746">
    <property type="term" value="F:acyltransferase activity"/>
    <property type="evidence" value="ECO:0007669"/>
    <property type="project" value="UniProtKB-KW"/>
</dbReference>
<keyword evidence="2" id="KW-0012">Acyltransferase</keyword>
<dbReference type="RefSeq" id="WP_378066795.1">
    <property type="nucleotide sequence ID" value="NZ_JBHSBL010000013.1"/>
</dbReference>
<evidence type="ECO:0000313" key="3">
    <source>
        <dbReference type="Proteomes" id="UP001595867"/>
    </source>
</evidence>
<reference evidence="3" key="1">
    <citation type="journal article" date="2019" name="Int. J. Syst. Evol. Microbiol.">
        <title>The Global Catalogue of Microorganisms (GCM) 10K type strain sequencing project: providing services to taxonomists for standard genome sequencing and annotation.</title>
        <authorList>
            <consortium name="The Broad Institute Genomics Platform"/>
            <consortium name="The Broad Institute Genome Sequencing Center for Infectious Disease"/>
            <person name="Wu L."/>
            <person name="Ma J."/>
        </authorList>
    </citation>
    <scope>NUCLEOTIDE SEQUENCE [LARGE SCALE GENOMIC DNA]</scope>
    <source>
        <strain evidence="3">TBRC 5832</strain>
    </source>
</reference>
<keyword evidence="2" id="KW-0808">Transferase</keyword>
<dbReference type="PROSITE" id="PS51186">
    <property type="entry name" value="GNAT"/>
    <property type="match status" value="1"/>
</dbReference>
<protein>
    <submittedName>
        <fullName evidence="2">GNAT family N-acetyltransferase</fullName>
        <ecNumber evidence="2">2.3.1.-</ecNumber>
    </submittedName>
</protein>
<gene>
    <name evidence="2" type="ORF">ACFO0C_12780</name>
</gene>
<dbReference type="Pfam" id="PF00583">
    <property type="entry name" value="Acetyltransf_1"/>
    <property type="match status" value="1"/>
</dbReference>